<dbReference type="OMA" id="GRCHIND"/>
<dbReference type="HOGENOM" id="CLU_122569_0_0_1"/>
<sequence length="172" mass="19864">MIGSNSSVHAGNHGDGEPPVSQAELHHMTRGRRLHHRDPEEFYREESGDENSGFGHGFELFSNDYRGFGDVRHANFDNPRGRRHAHGHRVRFEDVVFDDHDREDGSDENPFANDGMFGLRHHHRHADFEDRDPYHGRCHINDPDDIARVKLDIPKFTGKESAEFTIFQINTE</sequence>
<dbReference type="EMBL" id="CM000785">
    <property type="protein sequence ID" value="AQL04119.1"/>
    <property type="molecule type" value="Genomic_DNA"/>
</dbReference>
<proteinExistence type="predicted"/>
<reference evidence="2" key="1">
    <citation type="submission" date="2015-12" db="EMBL/GenBank/DDBJ databases">
        <title>Update maize B73 reference genome by single molecule sequencing technologies.</title>
        <authorList>
            <consortium name="Maize Genome Sequencing Project"/>
            <person name="Ware D."/>
        </authorList>
    </citation>
    <scope>NUCLEOTIDE SEQUENCE</scope>
    <source>
        <tissue evidence="2">Seedling</tissue>
    </source>
</reference>
<evidence type="ECO:0000256" key="1">
    <source>
        <dbReference type="SAM" id="MobiDB-lite"/>
    </source>
</evidence>
<organism evidence="2">
    <name type="scientific">Zea mays</name>
    <name type="common">Maize</name>
    <dbReference type="NCBI Taxonomy" id="4577"/>
    <lineage>
        <taxon>Eukaryota</taxon>
        <taxon>Viridiplantae</taxon>
        <taxon>Streptophyta</taxon>
        <taxon>Embryophyta</taxon>
        <taxon>Tracheophyta</taxon>
        <taxon>Spermatophyta</taxon>
        <taxon>Magnoliopsida</taxon>
        <taxon>Liliopsida</taxon>
        <taxon>Poales</taxon>
        <taxon>Poaceae</taxon>
        <taxon>PACMAD clade</taxon>
        <taxon>Panicoideae</taxon>
        <taxon>Andropogonodae</taxon>
        <taxon>Andropogoneae</taxon>
        <taxon>Tripsacinae</taxon>
        <taxon>Zea</taxon>
    </lineage>
</organism>
<dbReference type="InParanoid" id="K7VVH4"/>
<dbReference type="PaxDb" id="4577-AC195148.3_FGP001"/>
<feature type="region of interest" description="Disordered" evidence="1">
    <location>
        <begin position="1"/>
        <end position="50"/>
    </location>
</feature>
<protein>
    <submittedName>
        <fullName evidence="2">Uncharacterized protein</fullName>
    </submittedName>
</protein>
<accession>K7VVH4</accession>
<feature type="compositionally biased region" description="Basic and acidic residues" evidence="1">
    <location>
        <begin position="37"/>
        <end position="46"/>
    </location>
</feature>
<dbReference type="AlphaFoldDB" id="K7VVH4"/>
<gene>
    <name evidence="2" type="ORF">ZEAMMB73_Zm00001d046355</name>
</gene>
<evidence type="ECO:0000313" key="2">
    <source>
        <dbReference type="EMBL" id="AQL04119.1"/>
    </source>
</evidence>
<name>K7VVH4_MAIZE</name>